<evidence type="ECO:0000313" key="1">
    <source>
        <dbReference type="EnsemblMetazoa" id="CJA42527.1"/>
    </source>
</evidence>
<reference evidence="1" key="2">
    <citation type="submission" date="2022-06" db="UniProtKB">
        <authorList>
            <consortium name="EnsemblMetazoa"/>
        </authorList>
    </citation>
    <scope>IDENTIFICATION</scope>
    <source>
        <strain evidence="1">DF5081</strain>
    </source>
</reference>
<protein>
    <submittedName>
        <fullName evidence="1">Uncharacterized protein</fullName>
    </submittedName>
</protein>
<sequence length="109" mass="12176">MQAEPSQRHAASISTSNVSRLSYAQKIKKHLTHPSTTRANTMAKINSPNQRLSWTGAHVTSFGHLSIRSLCFKKRRILISIFRGYDQVCLFVHTIRIGGHIASSSTPMD</sequence>
<organism evidence="1 2">
    <name type="scientific">Caenorhabditis japonica</name>
    <dbReference type="NCBI Taxonomy" id="281687"/>
    <lineage>
        <taxon>Eukaryota</taxon>
        <taxon>Metazoa</taxon>
        <taxon>Ecdysozoa</taxon>
        <taxon>Nematoda</taxon>
        <taxon>Chromadorea</taxon>
        <taxon>Rhabditida</taxon>
        <taxon>Rhabditina</taxon>
        <taxon>Rhabditomorpha</taxon>
        <taxon>Rhabditoidea</taxon>
        <taxon>Rhabditidae</taxon>
        <taxon>Peloderinae</taxon>
        <taxon>Caenorhabditis</taxon>
    </lineage>
</organism>
<name>A0A8R1EUN5_CAEJA</name>
<dbReference type="Proteomes" id="UP000005237">
    <property type="component" value="Unassembled WGS sequence"/>
</dbReference>
<keyword evidence="2" id="KW-1185">Reference proteome</keyword>
<proteinExistence type="predicted"/>
<accession>A0A8R1EUN5</accession>
<evidence type="ECO:0000313" key="2">
    <source>
        <dbReference type="Proteomes" id="UP000005237"/>
    </source>
</evidence>
<reference evidence="2" key="1">
    <citation type="submission" date="2010-08" db="EMBL/GenBank/DDBJ databases">
        <authorList>
            <consortium name="Caenorhabditis japonica Sequencing Consortium"/>
            <person name="Wilson R.K."/>
        </authorList>
    </citation>
    <scope>NUCLEOTIDE SEQUENCE [LARGE SCALE GENOMIC DNA]</scope>
    <source>
        <strain evidence="2">DF5081</strain>
    </source>
</reference>
<dbReference type="AlphaFoldDB" id="A0A8R1EUN5"/>
<dbReference type="EnsemblMetazoa" id="CJA42527.1">
    <property type="protein sequence ID" value="CJA42527.1"/>
    <property type="gene ID" value="WBGene00218375"/>
</dbReference>